<feature type="chain" id="PRO_5040284931" evidence="1">
    <location>
        <begin position="20"/>
        <end position="127"/>
    </location>
</feature>
<gene>
    <name evidence="2" type="ORF">POCULU_LOCUS3413</name>
</gene>
<keyword evidence="1" id="KW-0732">Signal</keyword>
<name>A0A9N9F900_9GLOM</name>
<dbReference type="AlphaFoldDB" id="A0A9N9F900"/>
<organism evidence="2 3">
    <name type="scientific">Paraglomus occultum</name>
    <dbReference type="NCBI Taxonomy" id="144539"/>
    <lineage>
        <taxon>Eukaryota</taxon>
        <taxon>Fungi</taxon>
        <taxon>Fungi incertae sedis</taxon>
        <taxon>Mucoromycota</taxon>
        <taxon>Glomeromycotina</taxon>
        <taxon>Glomeromycetes</taxon>
        <taxon>Paraglomerales</taxon>
        <taxon>Paraglomeraceae</taxon>
        <taxon>Paraglomus</taxon>
    </lineage>
</organism>
<dbReference type="EMBL" id="CAJVPJ010000375">
    <property type="protein sequence ID" value="CAG8517838.1"/>
    <property type="molecule type" value="Genomic_DNA"/>
</dbReference>
<dbReference type="PROSITE" id="PS51257">
    <property type="entry name" value="PROKAR_LIPOPROTEIN"/>
    <property type="match status" value="1"/>
</dbReference>
<feature type="signal peptide" evidence="1">
    <location>
        <begin position="1"/>
        <end position="19"/>
    </location>
</feature>
<sequence>MKVSIFVLLFALFACLAIAAPVPPAGTAYNNFKVTGPNGTFKQWSQQGVTWNVDWNEPGAYSGNKQVHVVIVGTNNFWKYIGKFSYGGGYAQFTLDGSFTPGRWYYPYVYRDDDSNKAATGNWFGVN</sequence>
<proteinExistence type="predicted"/>
<dbReference type="Proteomes" id="UP000789572">
    <property type="component" value="Unassembled WGS sequence"/>
</dbReference>
<evidence type="ECO:0000313" key="2">
    <source>
        <dbReference type="EMBL" id="CAG8517838.1"/>
    </source>
</evidence>
<protein>
    <submittedName>
        <fullName evidence="2">10970_t:CDS:1</fullName>
    </submittedName>
</protein>
<dbReference type="OrthoDB" id="10351860at2759"/>
<accession>A0A9N9F900</accession>
<comment type="caution">
    <text evidence="2">The sequence shown here is derived from an EMBL/GenBank/DDBJ whole genome shotgun (WGS) entry which is preliminary data.</text>
</comment>
<reference evidence="2" key="1">
    <citation type="submission" date="2021-06" db="EMBL/GenBank/DDBJ databases">
        <authorList>
            <person name="Kallberg Y."/>
            <person name="Tangrot J."/>
            <person name="Rosling A."/>
        </authorList>
    </citation>
    <scope>NUCLEOTIDE SEQUENCE</scope>
    <source>
        <strain evidence="2">IA702</strain>
    </source>
</reference>
<evidence type="ECO:0000256" key="1">
    <source>
        <dbReference type="SAM" id="SignalP"/>
    </source>
</evidence>
<evidence type="ECO:0000313" key="3">
    <source>
        <dbReference type="Proteomes" id="UP000789572"/>
    </source>
</evidence>
<keyword evidence="3" id="KW-1185">Reference proteome</keyword>